<accession>A0A2P5C904</accession>
<evidence type="ECO:0000313" key="3">
    <source>
        <dbReference type="EMBL" id="PON57471.1"/>
    </source>
</evidence>
<keyword evidence="1" id="KW-0560">Oxidoreductase</keyword>
<organism evidence="3 4">
    <name type="scientific">Parasponia andersonii</name>
    <name type="common">Sponia andersonii</name>
    <dbReference type="NCBI Taxonomy" id="3476"/>
    <lineage>
        <taxon>Eukaryota</taxon>
        <taxon>Viridiplantae</taxon>
        <taxon>Streptophyta</taxon>
        <taxon>Embryophyta</taxon>
        <taxon>Tracheophyta</taxon>
        <taxon>Spermatophyta</taxon>
        <taxon>Magnoliopsida</taxon>
        <taxon>eudicotyledons</taxon>
        <taxon>Gunneridae</taxon>
        <taxon>Pentapetalae</taxon>
        <taxon>rosids</taxon>
        <taxon>fabids</taxon>
        <taxon>Rosales</taxon>
        <taxon>Cannabaceae</taxon>
        <taxon>Parasponia</taxon>
    </lineage>
</organism>
<comment type="caution">
    <text evidence="3">The sequence shown here is derived from an EMBL/GenBank/DDBJ whole genome shotgun (WGS) entry which is preliminary data.</text>
</comment>
<sequence>MEESELGSWGSGKSASKLQKKKVFGCRITYDSRKEKPSVSFPYFSNFCDLASESDILVVCCALTAETHHIISKDVMKALGKK</sequence>
<dbReference type="InterPro" id="IPR050223">
    <property type="entry name" value="D-isomer_2-hydroxyacid_DH"/>
</dbReference>
<dbReference type="InterPro" id="IPR006140">
    <property type="entry name" value="D-isomer_DH_NAD-bd"/>
</dbReference>
<dbReference type="GO" id="GO:0016618">
    <property type="term" value="F:hydroxypyruvate reductase [NAD(P)H] activity"/>
    <property type="evidence" value="ECO:0007669"/>
    <property type="project" value="TreeGrafter"/>
</dbReference>
<feature type="domain" description="D-isomer specific 2-hydroxyacid dehydrogenase NAD-binding" evidence="2">
    <location>
        <begin position="2"/>
        <end position="81"/>
    </location>
</feature>
<dbReference type="SUPFAM" id="SSF51735">
    <property type="entry name" value="NAD(P)-binding Rossmann-fold domains"/>
    <property type="match status" value="1"/>
</dbReference>
<dbReference type="Proteomes" id="UP000237105">
    <property type="component" value="Unassembled WGS sequence"/>
</dbReference>
<proteinExistence type="predicted"/>
<evidence type="ECO:0000313" key="4">
    <source>
        <dbReference type="Proteomes" id="UP000237105"/>
    </source>
</evidence>
<dbReference type="InterPro" id="IPR036291">
    <property type="entry name" value="NAD(P)-bd_dom_sf"/>
</dbReference>
<reference evidence="4" key="1">
    <citation type="submission" date="2016-06" db="EMBL/GenBank/DDBJ databases">
        <title>Parallel loss of symbiosis genes in relatives of nitrogen-fixing non-legume Parasponia.</title>
        <authorList>
            <person name="Van Velzen R."/>
            <person name="Holmer R."/>
            <person name="Bu F."/>
            <person name="Rutten L."/>
            <person name="Van Zeijl A."/>
            <person name="Liu W."/>
            <person name="Santuari L."/>
            <person name="Cao Q."/>
            <person name="Sharma T."/>
            <person name="Shen D."/>
            <person name="Roswanjaya Y."/>
            <person name="Wardhani T."/>
            <person name="Kalhor M.S."/>
            <person name="Jansen J."/>
            <person name="Van den Hoogen J."/>
            <person name="Gungor B."/>
            <person name="Hartog M."/>
            <person name="Hontelez J."/>
            <person name="Verver J."/>
            <person name="Yang W.-C."/>
            <person name="Schijlen E."/>
            <person name="Repin R."/>
            <person name="Schilthuizen M."/>
            <person name="Schranz E."/>
            <person name="Heidstra R."/>
            <person name="Miyata K."/>
            <person name="Fedorova E."/>
            <person name="Kohlen W."/>
            <person name="Bisseling T."/>
            <person name="Smit S."/>
            <person name="Geurts R."/>
        </authorList>
    </citation>
    <scope>NUCLEOTIDE SEQUENCE [LARGE SCALE GENOMIC DNA]</scope>
    <source>
        <strain evidence="4">cv. WU1-14</strain>
    </source>
</reference>
<dbReference type="Gene3D" id="3.40.50.720">
    <property type="entry name" value="NAD(P)-binding Rossmann-like Domain"/>
    <property type="match status" value="1"/>
</dbReference>
<dbReference type="Pfam" id="PF02826">
    <property type="entry name" value="2-Hacid_dh_C"/>
    <property type="match status" value="1"/>
</dbReference>
<dbReference type="STRING" id="3476.A0A2P5C904"/>
<gene>
    <name evidence="3" type="ORF">PanWU01x14_173770</name>
</gene>
<name>A0A2P5C904_PARAD</name>
<dbReference type="OrthoDB" id="298012at2759"/>
<dbReference type="GO" id="GO:0005829">
    <property type="term" value="C:cytosol"/>
    <property type="evidence" value="ECO:0007669"/>
    <property type="project" value="TreeGrafter"/>
</dbReference>
<dbReference type="EMBL" id="JXTB01000159">
    <property type="protein sequence ID" value="PON57471.1"/>
    <property type="molecule type" value="Genomic_DNA"/>
</dbReference>
<dbReference type="GO" id="GO:0030267">
    <property type="term" value="F:glyoxylate reductase (NADPH) activity"/>
    <property type="evidence" value="ECO:0007669"/>
    <property type="project" value="TreeGrafter"/>
</dbReference>
<evidence type="ECO:0000259" key="2">
    <source>
        <dbReference type="Pfam" id="PF02826"/>
    </source>
</evidence>
<keyword evidence="4" id="KW-1185">Reference proteome</keyword>
<dbReference type="GO" id="GO:0051287">
    <property type="term" value="F:NAD binding"/>
    <property type="evidence" value="ECO:0007669"/>
    <property type="project" value="InterPro"/>
</dbReference>
<dbReference type="PANTHER" id="PTHR10996">
    <property type="entry name" value="2-HYDROXYACID DEHYDROGENASE-RELATED"/>
    <property type="match status" value="1"/>
</dbReference>
<evidence type="ECO:0000256" key="1">
    <source>
        <dbReference type="ARBA" id="ARBA00023002"/>
    </source>
</evidence>
<dbReference type="AlphaFoldDB" id="A0A2P5C904"/>
<protein>
    <submittedName>
        <fullName evidence="3">Erythronate-4-phosphate dehydrogenase</fullName>
    </submittedName>
</protein>
<dbReference type="PANTHER" id="PTHR10996:SF268">
    <property type="entry name" value="GLYOXYLATE_HYDROXYPYRUVATE REDUCTASE HPR3"/>
    <property type="match status" value="1"/>
</dbReference>